<dbReference type="InterPro" id="IPR006259">
    <property type="entry name" value="Adenyl_kin_sub"/>
</dbReference>
<name>A0A7U6JH24_CALEA</name>
<dbReference type="GO" id="GO:0008270">
    <property type="term" value="F:zinc ion binding"/>
    <property type="evidence" value="ECO:0007669"/>
    <property type="project" value="UniProtKB-UniRule"/>
</dbReference>
<dbReference type="Pfam" id="PF05191">
    <property type="entry name" value="ADK_lid"/>
    <property type="match status" value="1"/>
</dbReference>
<protein>
    <recommendedName>
        <fullName evidence="5 7">Adenylate kinase</fullName>
        <shortName evidence="5">AK</shortName>
        <ecNumber evidence="5 7">2.7.4.3</ecNumber>
    </recommendedName>
    <alternativeName>
        <fullName evidence="5">ATP-AMP transphosphorylase</fullName>
    </alternativeName>
    <alternativeName>
        <fullName evidence="5">ATP:AMP phosphotransferase</fullName>
    </alternativeName>
    <alternativeName>
        <fullName evidence="5">Adenylate monophosphate kinase</fullName>
    </alternativeName>
</protein>
<dbReference type="HAMAP" id="MF_00235">
    <property type="entry name" value="Adenylate_kinase_Adk"/>
    <property type="match status" value="1"/>
</dbReference>
<feature type="binding site" evidence="5">
    <location>
        <position position="152"/>
    </location>
    <ligand>
        <name>Zn(2+)</name>
        <dbReference type="ChEBI" id="CHEBI:29105"/>
        <note>structural</note>
    </ligand>
</feature>
<gene>
    <name evidence="5 9" type="primary">adk</name>
    <name evidence="9" type="ordered locus">CSE_11210</name>
</gene>
<dbReference type="AlphaFoldDB" id="A0A7U6JH24"/>
<comment type="pathway">
    <text evidence="5">Purine metabolism; AMP biosynthesis via salvage pathway; AMP from ADP: step 1/1.</text>
</comment>
<evidence type="ECO:0000256" key="5">
    <source>
        <dbReference type="HAMAP-Rule" id="MF_00235"/>
    </source>
</evidence>
<feature type="binding site" evidence="5">
    <location>
        <begin position="59"/>
        <end position="61"/>
    </location>
    <ligand>
        <name>AMP</name>
        <dbReference type="ChEBI" id="CHEBI:456215"/>
    </ligand>
</feature>
<comment type="similarity">
    <text evidence="5 6">Belongs to the adenylate kinase family.</text>
</comment>
<feature type="binding site" evidence="5">
    <location>
        <position position="173"/>
    </location>
    <ligand>
        <name>AMP</name>
        <dbReference type="ChEBI" id="CHEBI:456215"/>
    </ligand>
</feature>
<keyword evidence="10" id="KW-1185">Reference proteome</keyword>
<evidence type="ECO:0000313" key="10">
    <source>
        <dbReference type="Proteomes" id="UP000004793"/>
    </source>
</evidence>
<dbReference type="EC" id="2.7.4.3" evidence="5 7"/>
<dbReference type="UniPathway" id="UPA00588">
    <property type="reaction ID" value="UER00649"/>
</dbReference>
<dbReference type="NCBIfam" id="TIGR01351">
    <property type="entry name" value="adk"/>
    <property type="match status" value="1"/>
</dbReference>
<evidence type="ECO:0000256" key="7">
    <source>
        <dbReference type="RuleBase" id="RU003331"/>
    </source>
</evidence>
<comment type="domain">
    <text evidence="5">Consists of three domains, a large central CORE domain and two small peripheral domains, NMPbind and LID, which undergo movements during catalysis. The LID domain closes over the site of phosphoryl transfer upon ATP binding. Assembling and dissambling the active center during each catalytic cycle provides an effective means to prevent ATP hydrolysis. Some bacteria have evolved a zinc-coordinating structure that stabilizes the LID domain.</text>
</comment>
<proteinExistence type="inferred from homology"/>
<dbReference type="GO" id="GO:0005737">
    <property type="term" value="C:cytoplasm"/>
    <property type="evidence" value="ECO:0007669"/>
    <property type="project" value="UniProtKB-SubCell"/>
</dbReference>
<feature type="binding site" evidence="5">
    <location>
        <position position="132"/>
    </location>
    <ligand>
        <name>Zn(2+)</name>
        <dbReference type="ChEBI" id="CHEBI:29105"/>
        <note>structural</note>
    </ligand>
</feature>
<dbReference type="GO" id="GO:0005524">
    <property type="term" value="F:ATP binding"/>
    <property type="evidence" value="ECO:0007669"/>
    <property type="project" value="UniProtKB-UniRule"/>
</dbReference>
<feature type="binding site" evidence="5">
    <location>
        <position position="162"/>
    </location>
    <ligand>
        <name>AMP</name>
        <dbReference type="ChEBI" id="CHEBI:456215"/>
    </ligand>
</feature>
<accession>A0A7U6JH24</accession>
<dbReference type="Pfam" id="PF00406">
    <property type="entry name" value="ADK"/>
    <property type="match status" value="1"/>
</dbReference>
<dbReference type="Proteomes" id="UP000004793">
    <property type="component" value="Chromosome"/>
</dbReference>
<feature type="region of interest" description="LID" evidence="5">
    <location>
        <begin position="128"/>
        <end position="165"/>
    </location>
</feature>
<dbReference type="InterPro" id="IPR000850">
    <property type="entry name" value="Adenylat/UMP-CMP_kin"/>
</dbReference>
<dbReference type="FunFam" id="3.40.50.300:FF:000106">
    <property type="entry name" value="Adenylate kinase mitochondrial"/>
    <property type="match status" value="1"/>
</dbReference>
<evidence type="ECO:0000256" key="1">
    <source>
        <dbReference type="ARBA" id="ARBA00022679"/>
    </source>
</evidence>
<dbReference type="GO" id="GO:0044209">
    <property type="term" value="P:AMP salvage"/>
    <property type="evidence" value="ECO:0007669"/>
    <property type="project" value="UniProtKB-UniRule"/>
</dbReference>
<dbReference type="NCBIfam" id="NF001380">
    <property type="entry name" value="PRK00279.1-2"/>
    <property type="match status" value="1"/>
</dbReference>
<feature type="binding site" evidence="5">
    <location>
        <position position="33"/>
    </location>
    <ligand>
        <name>AMP</name>
        <dbReference type="ChEBI" id="CHEBI:456215"/>
    </ligand>
</feature>
<keyword evidence="4 5" id="KW-0418">Kinase</keyword>
<comment type="subunit">
    <text evidence="5 7">Monomer.</text>
</comment>
<comment type="function">
    <text evidence="5">Catalyzes the reversible transfer of the terminal phosphate group between ATP and AMP. Plays an important role in cellular energy homeostasis and in adenine nucleotide metabolism.</text>
</comment>
<dbReference type="GO" id="GO:0004017">
    <property type="term" value="F:AMP kinase activity"/>
    <property type="evidence" value="ECO:0007669"/>
    <property type="project" value="UniProtKB-UniRule"/>
</dbReference>
<keyword evidence="2 5" id="KW-0545">Nucleotide biosynthesis</keyword>
<keyword evidence="1 5" id="KW-0808">Transferase</keyword>
<sequence length="218" mass="24691">MKKRLVILGPPGAGKDTQGKMLGKALNIPVISSGDLVRKEINEKTDFGLRFKELTESGNLVPDDFMNDFFAHALSNYNLKDGYILNGFPRTINQAEFLDRYLKERDAIIDLVLFLDVDFDTLVKRLSGRRICKNCGSVYNIYFSPPKVDNICDICGSELIQREDDKVDAVKNRIEVYLKSTKPLLDFYEKKGILKSCDANNSPEKVNKDLIEVVNDCN</sequence>
<feature type="domain" description="Adenylate kinase active site lid" evidence="8">
    <location>
        <begin position="129"/>
        <end position="164"/>
    </location>
</feature>
<dbReference type="EMBL" id="AP012051">
    <property type="protein sequence ID" value="BAL81247.1"/>
    <property type="molecule type" value="Genomic_DNA"/>
</dbReference>
<dbReference type="PANTHER" id="PTHR23359">
    <property type="entry name" value="NUCLEOTIDE KINASE"/>
    <property type="match status" value="1"/>
</dbReference>
<keyword evidence="5" id="KW-0862">Zinc</keyword>
<feature type="binding site" evidence="5">
    <location>
        <position position="155"/>
    </location>
    <ligand>
        <name>Zn(2+)</name>
        <dbReference type="ChEBI" id="CHEBI:29105"/>
        <note>structural</note>
    </ligand>
</feature>
<reference evidence="9 10" key="1">
    <citation type="submission" date="2011-01" db="EMBL/GenBank/DDBJ databases">
        <title>Whole genome sequence of Caldisericum exile AZM16c01.</title>
        <authorList>
            <person name="Narita-Yamada S."/>
            <person name="Kawakoshi A."/>
            <person name="Nakamura S."/>
            <person name="Sasagawa M."/>
            <person name="Fukada J."/>
            <person name="Sekine M."/>
            <person name="Kato Y."/>
            <person name="Fukai R."/>
            <person name="Sasaki K."/>
            <person name="Hanamaki A."/>
            <person name="Narita H."/>
            <person name="Konno Y."/>
            <person name="Mori K."/>
            <person name="Yamazaki S."/>
            <person name="Suzuki K."/>
            <person name="Fujita N."/>
        </authorList>
    </citation>
    <scope>NUCLEOTIDE SEQUENCE [LARGE SCALE GENOMIC DNA]</scope>
    <source>
        <strain evidence="10">DSM 21853 / NBRC 104410 / AZM16c01</strain>
    </source>
</reference>
<organism evidence="9 10">
    <name type="scientific">Caldisericum exile (strain DSM 21853 / NBRC 104410 / AZM16c01)</name>
    <dbReference type="NCBI Taxonomy" id="511051"/>
    <lineage>
        <taxon>Bacteria</taxon>
        <taxon>Pseudomonadati</taxon>
        <taxon>Caldisericota/Cryosericota group</taxon>
        <taxon>Caldisericota</taxon>
        <taxon>Caldisericia</taxon>
        <taxon>Caldisericales</taxon>
        <taxon>Caldisericaceae</taxon>
        <taxon>Caldisericum</taxon>
    </lineage>
</organism>
<comment type="catalytic activity">
    <reaction evidence="5 7">
        <text>AMP + ATP = 2 ADP</text>
        <dbReference type="Rhea" id="RHEA:12973"/>
        <dbReference type="ChEBI" id="CHEBI:30616"/>
        <dbReference type="ChEBI" id="CHEBI:456215"/>
        <dbReference type="ChEBI" id="CHEBI:456216"/>
        <dbReference type="EC" id="2.7.4.3"/>
    </reaction>
</comment>
<evidence type="ECO:0000256" key="2">
    <source>
        <dbReference type="ARBA" id="ARBA00022727"/>
    </source>
</evidence>
<feature type="binding site" evidence="5">
    <location>
        <position position="38"/>
    </location>
    <ligand>
        <name>AMP</name>
        <dbReference type="ChEBI" id="CHEBI:456215"/>
    </ligand>
</feature>
<feature type="region of interest" description="NMP" evidence="5">
    <location>
        <begin position="32"/>
        <end position="61"/>
    </location>
</feature>
<feature type="binding site" evidence="5">
    <location>
        <begin position="138"/>
        <end position="139"/>
    </location>
    <ligand>
        <name>ATP</name>
        <dbReference type="ChEBI" id="CHEBI:30616"/>
    </ligand>
</feature>
<keyword evidence="5" id="KW-0479">Metal-binding</keyword>
<dbReference type="SUPFAM" id="SSF52540">
    <property type="entry name" value="P-loop containing nucleoside triphosphate hydrolases"/>
    <property type="match status" value="1"/>
</dbReference>
<evidence type="ECO:0000259" key="8">
    <source>
        <dbReference type="Pfam" id="PF05191"/>
    </source>
</evidence>
<keyword evidence="5" id="KW-0963">Cytoplasm</keyword>
<dbReference type="KEGG" id="cex:CSE_11210"/>
<evidence type="ECO:0000256" key="4">
    <source>
        <dbReference type="ARBA" id="ARBA00022777"/>
    </source>
</evidence>
<dbReference type="Gene3D" id="3.40.50.300">
    <property type="entry name" value="P-loop containing nucleotide triphosphate hydrolases"/>
    <property type="match status" value="1"/>
</dbReference>
<dbReference type="InterPro" id="IPR027417">
    <property type="entry name" value="P-loop_NTPase"/>
</dbReference>
<keyword evidence="5 7" id="KW-0067">ATP-binding</keyword>
<dbReference type="InterPro" id="IPR007862">
    <property type="entry name" value="Adenylate_kinase_lid-dom"/>
</dbReference>
<feature type="binding site" evidence="5">
    <location>
        <position position="135"/>
    </location>
    <ligand>
        <name>Zn(2+)</name>
        <dbReference type="ChEBI" id="CHEBI:29105"/>
        <note>structural</note>
    </ligand>
</feature>
<feature type="binding site" evidence="5">
    <location>
        <position position="129"/>
    </location>
    <ligand>
        <name>ATP</name>
        <dbReference type="ChEBI" id="CHEBI:30616"/>
    </ligand>
</feature>
<comment type="caution">
    <text evidence="5">Lacks conserved residue(s) required for the propagation of feature annotation.</text>
</comment>
<dbReference type="OrthoDB" id="9805030at2"/>
<dbReference type="CDD" id="cd01428">
    <property type="entry name" value="ADK"/>
    <property type="match status" value="1"/>
</dbReference>
<dbReference type="RefSeq" id="WP_014453644.1">
    <property type="nucleotide sequence ID" value="NC_017096.1"/>
</dbReference>
<dbReference type="PRINTS" id="PR00094">
    <property type="entry name" value="ADENYLTKNASE"/>
</dbReference>
<comment type="subcellular location">
    <subcellularLocation>
        <location evidence="5 7">Cytoplasm</location>
    </subcellularLocation>
</comment>
<feature type="binding site" evidence="5">
    <location>
        <position position="201"/>
    </location>
    <ligand>
        <name>ATP</name>
        <dbReference type="ChEBI" id="CHEBI:30616"/>
    </ligand>
</feature>
<feature type="binding site" evidence="5">
    <location>
        <begin position="87"/>
        <end position="90"/>
    </location>
    <ligand>
        <name>AMP</name>
        <dbReference type="ChEBI" id="CHEBI:456215"/>
    </ligand>
</feature>
<feature type="binding site" evidence="5">
    <location>
        <position position="94"/>
    </location>
    <ligand>
        <name>AMP</name>
        <dbReference type="ChEBI" id="CHEBI:456215"/>
    </ligand>
</feature>
<evidence type="ECO:0000313" key="9">
    <source>
        <dbReference type="EMBL" id="BAL81247.1"/>
    </source>
</evidence>
<keyword evidence="3 5" id="KW-0547">Nucleotide-binding</keyword>
<evidence type="ECO:0000256" key="6">
    <source>
        <dbReference type="RuleBase" id="RU003330"/>
    </source>
</evidence>
<evidence type="ECO:0000256" key="3">
    <source>
        <dbReference type="ARBA" id="ARBA00022741"/>
    </source>
</evidence>